<dbReference type="InterPro" id="IPR050302">
    <property type="entry name" value="Rab_GAP_TBC_domain"/>
</dbReference>
<accession>A0A0E9NQ77</accession>
<feature type="region of interest" description="Disordered" evidence="1">
    <location>
        <begin position="46"/>
        <end position="78"/>
    </location>
</feature>
<dbReference type="Pfam" id="PF00566">
    <property type="entry name" value="RabGAP-TBC"/>
    <property type="match status" value="1"/>
</dbReference>
<dbReference type="PANTHER" id="PTHR47219">
    <property type="entry name" value="RAB GTPASE-ACTIVATING PROTEIN 1-LIKE"/>
    <property type="match status" value="1"/>
</dbReference>
<feature type="compositionally biased region" description="Basic and acidic residues" evidence="1">
    <location>
        <begin position="50"/>
        <end position="65"/>
    </location>
</feature>
<gene>
    <name evidence="3" type="ORF">G7K_6031-t1</name>
</gene>
<dbReference type="AlphaFoldDB" id="A0A0E9NQ77"/>
<dbReference type="Gene3D" id="1.10.8.270">
    <property type="entry name" value="putative rabgap domain of human tbc1 domain family member 14 like domains"/>
    <property type="match status" value="1"/>
</dbReference>
<organism evidence="3 4">
    <name type="scientific">Saitoella complicata (strain BCRC 22490 / CBS 7301 / JCM 7358 / NBRC 10748 / NRRL Y-17804)</name>
    <dbReference type="NCBI Taxonomy" id="698492"/>
    <lineage>
        <taxon>Eukaryota</taxon>
        <taxon>Fungi</taxon>
        <taxon>Dikarya</taxon>
        <taxon>Ascomycota</taxon>
        <taxon>Taphrinomycotina</taxon>
        <taxon>Taphrinomycotina incertae sedis</taxon>
        <taxon>Saitoella</taxon>
    </lineage>
</organism>
<dbReference type="SUPFAM" id="SSF47923">
    <property type="entry name" value="Ypt/Rab-GAP domain of gyp1p"/>
    <property type="match status" value="2"/>
</dbReference>
<dbReference type="PANTHER" id="PTHR47219:SF9">
    <property type="entry name" value="GTPASE ACTIVATING PROTEIN AND CENTROSOME-ASSOCIATED, ISOFORM B"/>
    <property type="match status" value="1"/>
</dbReference>
<dbReference type="Gene3D" id="1.10.472.80">
    <property type="entry name" value="Ypt/Rab-GAP domain of gyp1p, domain 3"/>
    <property type="match status" value="1"/>
</dbReference>
<dbReference type="SMART" id="SM00164">
    <property type="entry name" value="TBC"/>
    <property type="match status" value="1"/>
</dbReference>
<proteinExistence type="predicted"/>
<keyword evidence="4" id="KW-1185">Reference proteome</keyword>
<protein>
    <recommendedName>
        <fullName evidence="2">Rab-GAP TBC domain-containing protein</fullName>
    </recommendedName>
</protein>
<dbReference type="OMA" id="WRRMATR"/>
<sequence>MASVVLNQAVTNLADGTLLEKELDPSIIVAPAADVSITSSPITIPLQTIPEDRPSTPSLQRRDSPRAQLRPQPSNRTSTYSVCSEAEELHSFRIRNQYDEDCLGEERGEDWSGVSAGEVDRFGFVPSEKGRGEVVRIGIDKTGLRRSLSLVRPTLTLRALMSEDATSVTSNLTSTIDQQSDLAAQPTSEYSLKESSRTRKWAKMALKRLEKGNTTYTFPTTHPKLLKRTFKGIPDCWRSSAWLSFLSSSASQRRASGDAVPTDAELLAEYERLQDEASPCDPQIDLDVPRTIHHHLLFRRRYSGGQRLLFRVLHALSLHFPHIGYVQGMASLIATLLCYYTEELAFVVAVRVWEERGVGALYEGEQFGGLMRAFAELGEGIEERAVGRSLEEKGVEPIGYATRWYLTLFSYTVGFRTQLRIWDVFMLGPAPPSTHHQRKDAAGEGAGGREVTHPILQAVSLALMEEMVEHQDLLHADFERAMRVLGGRLEVEDDEVLMRRVWGEWRAM</sequence>
<reference evidence="3 4" key="1">
    <citation type="journal article" date="2011" name="J. Gen. Appl. Microbiol.">
        <title>Draft genome sequencing of the enigmatic yeast Saitoella complicata.</title>
        <authorList>
            <person name="Nishida H."/>
            <person name="Hamamoto M."/>
            <person name="Sugiyama J."/>
        </authorList>
    </citation>
    <scope>NUCLEOTIDE SEQUENCE [LARGE SCALE GENOMIC DNA]</scope>
    <source>
        <strain evidence="3 4">NRRL Y-17804</strain>
    </source>
</reference>
<dbReference type="STRING" id="698492.A0A0E9NQ77"/>
<dbReference type="GO" id="GO:0031267">
    <property type="term" value="F:small GTPase binding"/>
    <property type="evidence" value="ECO:0007669"/>
    <property type="project" value="TreeGrafter"/>
</dbReference>
<dbReference type="GO" id="GO:0005096">
    <property type="term" value="F:GTPase activator activity"/>
    <property type="evidence" value="ECO:0007669"/>
    <property type="project" value="TreeGrafter"/>
</dbReference>
<evidence type="ECO:0000259" key="2">
    <source>
        <dbReference type="PROSITE" id="PS50086"/>
    </source>
</evidence>
<comment type="caution">
    <text evidence="3">The sequence shown here is derived from an EMBL/GenBank/DDBJ whole genome shotgun (WGS) entry which is preliminary data.</text>
</comment>
<evidence type="ECO:0000256" key="1">
    <source>
        <dbReference type="SAM" id="MobiDB-lite"/>
    </source>
</evidence>
<dbReference type="PROSITE" id="PS50086">
    <property type="entry name" value="TBC_RABGAP"/>
    <property type="match status" value="1"/>
</dbReference>
<evidence type="ECO:0000313" key="3">
    <source>
        <dbReference type="EMBL" id="GAO51943.1"/>
    </source>
</evidence>
<dbReference type="Proteomes" id="UP000033140">
    <property type="component" value="Unassembled WGS sequence"/>
</dbReference>
<reference evidence="3 4" key="2">
    <citation type="journal article" date="2014" name="J. Gen. Appl. Microbiol.">
        <title>The early diverging ascomycetous budding yeast Saitoella complicata has three histone deacetylases belonging to the Clr6, Hos2, and Rpd3 lineages.</title>
        <authorList>
            <person name="Nishida H."/>
            <person name="Matsumoto T."/>
            <person name="Kondo S."/>
            <person name="Hamamoto M."/>
            <person name="Yoshikawa H."/>
        </authorList>
    </citation>
    <scope>NUCLEOTIDE SEQUENCE [LARGE SCALE GENOMIC DNA]</scope>
    <source>
        <strain evidence="3 4">NRRL Y-17804</strain>
    </source>
</reference>
<dbReference type="FunFam" id="1.10.8.270:FF:000023">
    <property type="entry name" value="TBC domain-containing protein C1778.09"/>
    <property type="match status" value="1"/>
</dbReference>
<reference evidence="3 4" key="3">
    <citation type="journal article" date="2015" name="Genome Announc.">
        <title>Draft Genome Sequence of the Archiascomycetous Yeast Saitoella complicata.</title>
        <authorList>
            <person name="Yamauchi K."/>
            <person name="Kondo S."/>
            <person name="Hamamoto M."/>
            <person name="Takahashi Y."/>
            <person name="Ogura Y."/>
            <person name="Hayashi T."/>
            <person name="Nishida H."/>
        </authorList>
    </citation>
    <scope>NUCLEOTIDE SEQUENCE [LARGE SCALE GENOMIC DNA]</scope>
    <source>
        <strain evidence="3 4">NRRL Y-17804</strain>
    </source>
</reference>
<dbReference type="InterPro" id="IPR035969">
    <property type="entry name" value="Rab-GAP_TBC_sf"/>
</dbReference>
<dbReference type="InterPro" id="IPR000195">
    <property type="entry name" value="Rab-GAP-TBC_dom"/>
</dbReference>
<feature type="domain" description="Rab-GAP TBC" evidence="2">
    <location>
        <begin position="232"/>
        <end position="429"/>
    </location>
</feature>
<name>A0A0E9NQ77_SAICN</name>
<evidence type="ECO:0000313" key="4">
    <source>
        <dbReference type="Proteomes" id="UP000033140"/>
    </source>
</evidence>
<dbReference type="EMBL" id="BACD03000055">
    <property type="protein sequence ID" value="GAO51943.1"/>
    <property type="molecule type" value="Genomic_DNA"/>
</dbReference>